<dbReference type="EMBL" id="JBBPBN010001515">
    <property type="protein sequence ID" value="KAK8478058.1"/>
    <property type="molecule type" value="Genomic_DNA"/>
</dbReference>
<proteinExistence type="predicted"/>
<accession>A0ABR1ZCR5</accession>
<evidence type="ECO:0000313" key="1">
    <source>
        <dbReference type="EMBL" id="KAK8478058.1"/>
    </source>
</evidence>
<sequence length="95" mass="10929">MHSLLFHKTRIQAGEYVNSGLLSLEIFSVFGLALVQKTNFRGLFLPDFVYVMFWCQITVHHGVGKSPGWMLVSKTYLLRAADYRERIVQMSESES</sequence>
<organism evidence="1 2">
    <name type="scientific">Hibiscus sabdariffa</name>
    <name type="common">roselle</name>
    <dbReference type="NCBI Taxonomy" id="183260"/>
    <lineage>
        <taxon>Eukaryota</taxon>
        <taxon>Viridiplantae</taxon>
        <taxon>Streptophyta</taxon>
        <taxon>Embryophyta</taxon>
        <taxon>Tracheophyta</taxon>
        <taxon>Spermatophyta</taxon>
        <taxon>Magnoliopsida</taxon>
        <taxon>eudicotyledons</taxon>
        <taxon>Gunneridae</taxon>
        <taxon>Pentapetalae</taxon>
        <taxon>rosids</taxon>
        <taxon>malvids</taxon>
        <taxon>Malvales</taxon>
        <taxon>Malvaceae</taxon>
        <taxon>Malvoideae</taxon>
        <taxon>Hibiscus</taxon>
    </lineage>
</organism>
<protein>
    <submittedName>
        <fullName evidence="1">Uncharacterized protein</fullName>
    </submittedName>
</protein>
<dbReference type="Proteomes" id="UP001396334">
    <property type="component" value="Unassembled WGS sequence"/>
</dbReference>
<gene>
    <name evidence="1" type="ORF">V6N11_049173</name>
</gene>
<evidence type="ECO:0000313" key="2">
    <source>
        <dbReference type="Proteomes" id="UP001396334"/>
    </source>
</evidence>
<keyword evidence="2" id="KW-1185">Reference proteome</keyword>
<comment type="caution">
    <text evidence="1">The sequence shown here is derived from an EMBL/GenBank/DDBJ whole genome shotgun (WGS) entry which is preliminary data.</text>
</comment>
<name>A0ABR1ZCR5_9ROSI</name>
<reference evidence="1 2" key="1">
    <citation type="journal article" date="2024" name="G3 (Bethesda)">
        <title>Genome assembly of Hibiscus sabdariffa L. provides insights into metabolisms of medicinal natural products.</title>
        <authorList>
            <person name="Kim T."/>
        </authorList>
    </citation>
    <scope>NUCLEOTIDE SEQUENCE [LARGE SCALE GENOMIC DNA]</scope>
    <source>
        <strain evidence="1">TK-2024</strain>
        <tissue evidence="1">Old leaves</tissue>
    </source>
</reference>